<proteinExistence type="predicted"/>
<protein>
    <submittedName>
        <fullName evidence="1">Uncharacterized protein</fullName>
    </submittedName>
</protein>
<name>A0A8S5U4D6_9CAUD</name>
<accession>A0A8S5U4D6</accession>
<dbReference type="EMBL" id="BK016007">
    <property type="protein sequence ID" value="DAF89337.1"/>
    <property type="molecule type" value="Genomic_DNA"/>
</dbReference>
<evidence type="ECO:0000313" key="1">
    <source>
        <dbReference type="EMBL" id="DAF89337.1"/>
    </source>
</evidence>
<sequence length="102" mass="11466">MYKRKIKLTCLWLCYGDGTMREVYYPGPISGKQLIARLAMDPRVLIRDKEGSRYIAVQPSREGIEAAIAVGFREVSLETDPIKLVCFSKQITGSAGDQDRPE</sequence>
<organism evidence="1">
    <name type="scientific">Podoviridae sp. ctIyI17</name>
    <dbReference type="NCBI Taxonomy" id="2825241"/>
    <lineage>
        <taxon>Viruses</taxon>
        <taxon>Duplodnaviria</taxon>
        <taxon>Heunggongvirae</taxon>
        <taxon>Uroviricota</taxon>
        <taxon>Caudoviricetes</taxon>
    </lineage>
</organism>
<reference evidence="1" key="1">
    <citation type="journal article" date="2021" name="Proc. Natl. Acad. Sci. U.S.A.">
        <title>A Catalog of Tens of Thousands of Viruses from Human Metagenomes Reveals Hidden Associations with Chronic Diseases.</title>
        <authorList>
            <person name="Tisza M.J."/>
            <person name="Buck C.B."/>
        </authorList>
    </citation>
    <scope>NUCLEOTIDE SEQUENCE</scope>
    <source>
        <strain evidence="1">CtIyI17</strain>
    </source>
</reference>